<accession>A0ABR6VG64</accession>
<feature type="transmembrane region" description="Helical" evidence="7">
    <location>
        <begin position="12"/>
        <end position="37"/>
    </location>
</feature>
<feature type="domain" description="Cation efflux protein transmembrane" evidence="8">
    <location>
        <begin position="14"/>
        <end position="206"/>
    </location>
</feature>
<evidence type="ECO:0000256" key="4">
    <source>
        <dbReference type="ARBA" id="ARBA00022692"/>
    </source>
</evidence>
<dbReference type="RefSeq" id="WP_186502460.1">
    <property type="nucleotide sequence ID" value="NZ_JACOGK010000007.1"/>
</dbReference>
<dbReference type="InterPro" id="IPR027470">
    <property type="entry name" value="Cation_efflux_CTD"/>
</dbReference>
<keyword evidence="11" id="KW-1185">Reference proteome</keyword>
<proteinExistence type="inferred from homology"/>
<evidence type="ECO:0000259" key="9">
    <source>
        <dbReference type="Pfam" id="PF16916"/>
    </source>
</evidence>
<dbReference type="Pfam" id="PF16916">
    <property type="entry name" value="ZT_dimer"/>
    <property type="match status" value="1"/>
</dbReference>
<dbReference type="Gene3D" id="3.30.70.1350">
    <property type="entry name" value="Cation efflux protein, cytoplasmic domain"/>
    <property type="match status" value="1"/>
</dbReference>
<dbReference type="InterPro" id="IPR002524">
    <property type="entry name" value="Cation_efflux"/>
</dbReference>
<evidence type="ECO:0000256" key="6">
    <source>
        <dbReference type="ARBA" id="ARBA00023136"/>
    </source>
</evidence>
<dbReference type="NCBIfam" id="TIGR01297">
    <property type="entry name" value="CDF"/>
    <property type="match status" value="1"/>
</dbReference>
<comment type="subcellular location">
    <subcellularLocation>
        <location evidence="1">Membrane</location>
        <topology evidence="1">Multi-pass membrane protein</topology>
    </subcellularLocation>
</comment>
<keyword evidence="4 7" id="KW-0812">Transmembrane</keyword>
<dbReference type="InterPro" id="IPR050291">
    <property type="entry name" value="CDF_Transporter"/>
</dbReference>
<dbReference type="InterPro" id="IPR036837">
    <property type="entry name" value="Cation_efflux_CTD_sf"/>
</dbReference>
<dbReference type="Gene3D" id="1.20.1510.10">
    <property type="entry name" value="Cation efflux protein transmembrane domain"/>
    <property type="match status" value="1"/>
</dbReference>
<protein>
    <submittedName>
        <fullName evidence="10">Cation transporter</fullName>
    </submittedName>
</protein>
<evidence type="ECO:0000256" key="2">
    <source>
        <dbReference type="ARBA" id="ARBA00008114"/>
    </source>
</evidence>
<dbReference type="InterPro" id="IPR058533">
    <property type="entry name" value="Cation_efflux_TM"/>
</dbReference>
<comment type="similarity">
    <text evidence="2">Belongs to the cation diffusion facilitator (CDF) transporter (TC 2.A.4) family.</text>
</comment>
<dbReference type="SUPFAM" id="SSF160240">
    <property type="entry name" value="Cation efflux protein cytoplasmic domain-like"/>
    <property type="match status" value="1"/>
</dbReference>
<evidence type="ECO:0000256" key="5">
    <source>
        <dbReference type="ARBA" id="ARBA00022989"/>
    </source>
</evidence>
<evidence type="ECO:0000256" key="1">
    <source>
        <dbReference type="ARBA" id="ARBA00004141"/>
    </source>
</evidence>
<name>A0ABR6VG64_9FIRM</name>
<keyword evidence="6 7" id="KW-0472">Membrane</keyword>
<keyword evidence="5 7" id="KW-1133">Transmembrane helix</keyword>
<evidence type="ECO:0000259" key="8">
    <source>
        <dbReference type="Pfam" id="PF01545"/>
    </source>
</evidence>
<reference evidence="10 11" key="1">
    <citation type="submission" date="2020-08" db="EMBL/GenBank/DDBJ databases">
        <authorList>
            <person name="Liu C."/>
            <person name="Sun Q."/>
        </authorList>
    </citation>
    <scope>NUCLEOTIDE SEQUENCE [LARGE SCALE GENOMIC DNA]</scope>
    <source>
        <strain evidence="10 11">NSJ-59</strain>
    </source>
</reference>
<feature type="domain" description="Cation efflux protein cytoplasmic" evidence="9">
    <location>
        <begin position="212"/>
        <end position="287"/>
    </location>
</feature>
<organism evidence="10 11">
    <name type="scientific">Megasphaera hominis</name>
    <dbReference type="NCBI Taxonomy" id="159836"/>
    <lineage>
        <taxon>Bacteria</taxon>
        <taxon>Bacillati</taxon>
        <taxon>Bacillota</taxon>
        <taxon>Negativicutes</taxon>
        <taxon>Veillonellales</taxon>
        <taxon>Veillonellaceae</taxon>
        <taxon>Megasphaera</taxon>
    </lineage>
</organism>
<gene>
    <name evidence="10" type="ORF">H8J70_03405</name>
</gene>
<comment type="caution">
    <text evidence="10">The sequence shown here is derived from an EMBL/GenBank/DDBJ whole genome shotgun (WGS) entry which is preliminary data.</text>
</comment>
<dbReference type="PANTHER" id="PTHR43840:SF15">
    <property type="entry name" value="MITOCHONDRIAL METAL TRANSPORTER 1-RELATED"/>
    <property type="match status" value="1"/>
</dbReference>
<evidence type="ECO:0000313" key="10">
    <source>
        <dbReference type="EMBL" id="MBC3536298.1"/>
    </source>
</evidence>
<evidence type="ECO:0000313" key="11">
    <source>
        <dbReference type="Proteomes" id="UP000606870"/>
    </source>
</evidence>
<evidence type="ECO:0000256" key="3">
    <source>
        <dbReference type="ARBA" id="ARBA00022448"/>
    </source>
</evidence>
<feature type="transmembrane region" description="Helical" evidence="7">
    <location>
        <begin position="81"/>
        <end position="99"/>
    </location>
</feature>
<sequence length="288" mass="31082">MVQDEAVLKRRTAWLSVISNTVLVIGKLSIGLLTGTVSLVSEAIHSGVDLLAAFIACLAVRKASLPPDKDHDYGHGKVENVSAAFESLLIIVAALGIIYESSGKFFAPQTPQSLDLALAVMLGSSLINAVVSARLYHVGEKTGSEALKADGMHLRADVWTSAAVMAGIFLMKITGWAILDPLIACIVAVGILRVGYKMCRRSYDDLTDASLSDSEEKRIGSIILETPGVMGYHHLRTRISGTETMMDFHLELDKGLPLIQAHAISEKVETALHREYGPCDPIIHLDPR</sequence>
<dbReference type="EMBL" id="JACOGK010000007">
    <property type="protein sequence ID" value="MBC3536298.1"/>
    <property type="molecule type" value="Genomic_DNA"/>
</dbReference>
<evidence type="ECO:0000256" key="7">
    <source>
        <dbReference type="SAM" id="Phobius"/>
    </source>
</evidence>
<dbReference type="Proteomes" id="UP000606870">
    <property type="component" value="Unassembled WGS sequence"/>
</dbReference>
<dbReference type="Pfam" id="PF01545">
    <property type="entry name" value="Cation_efflux"/>
    <property type="match status" value="1"/>
</dbReference>
<feature type="transmembrane region" description="Helical" evidence="7">
    <location>
        <begin position="176"/>
        <end position="196"/>
    </location>
</feature>
<feature type="transmembrane region" description="Helical" evidence="7">
    <location>
        <begin position="111"/>
        <end position="131"/>
    </location>
</feature>
<dbReference type="InterPro" id="IPR027469">
    <property type="entry name" value="Cation_efflux_TMD_sf"/>
</dbReference>
<keyword evidence="3" id="KW-0813">Transport</keyword>
<dbReference type="PANTHER" id="PTHR43840">
    <property type="entry name" value="MITOCHONDRIAL METAL TRANSPORTER 1-RELATED"/>
    <property type="match status" value="1"/>
</dbReference>
<dbReference type="SUPFAM" id="SSF161111">
    <property type="entry name" value="Cation efflux protein transmembrane domain-like"/>
    <property type="match status" value="1"/>
</dbReference>